<feature type="transmembrane region" description="Helical" evidence="6">
    <location>
        <begin position="230"/>
        <end position="249"/>
    </location>
</feature>
<dbReference type="InterPro" id="IPR020846">
    <property type="entry name" value="MFS_dom"/>
</dbReference>
<feature type="transmembrane region" description="Helical" evidence="6">
    <location>
        <begin position="358"/>
        <end position="376"/>
    </location>
</feature>
<dbReference type="InterPro" id="IPR011701">
    <property type="entry name" value="MFS"/>
</dbReference>
<comment type="subcellular location">
    <subcellularLocation>
        <location evidence="1">Cell membrane</location>
        <topology evidence="1">Multi-pass membrane protein</topology>
    </subcellularLocation>
</comment>
<dbReference type="Pfam" id="PF07690">
    <property type="entry name" value="MFS_1"/>
    <property type="match status" value="1"/>
</dbReference>
<organism evidence="8 9">
    <name type="scientific">Kocuria aegyptia</name>
    <dbReference type="NCBI Taxonomy" id="330943"/>
    <lineage>
        <taxon>Bacteria</taxon>
        <taxon>Bacillati</taxon>
        <taxon>Actinomycetota</taxon>
        <taxon>Actinomycetes</taxon>
        <taxon>Micrococcales</taxon>
        <taxon>Micrococcaceae</taxon>
        <taxon>Kocuria</taxon>
    </lineage>
</organism>
<dbReference type="RefSeq" id="WP_344121112.1">
    <property type="nucleotide sequence ID" value="NZ_BAAAOA010000015.1"/>
</dbReference>
<keyword evidence="2 6" id="KW-0812">Transmembrane</keyword>
<feature type="transmembrane region" description="Helical" evidence="6">
    <location>
        <begin position="129"/>
        <end position="149"/>
    </location>
</feature>
<feature type="transmembrane region" description="Helical" evidence="6">
    <location>
        <begin position="100"/>
        <end position="117"/>
    </location>
</feature>
<feature type="transmembrane region" description="Helical" evidence="6">
    <location>
        <begin position="34"/>
        <end position="56"/>
    </location>
</feature>
<dbReference type="Gene3D" id="1.20.1250.20">
    <property type="entry name" value="MFS general substrate transporter like domains"/>
    <property type="match status" value="1"/>
</dbReference>
<protein>
    <submittedName>
        <fullName evidence="8">MFS transporter</fullName>
    </submittedName>
</protein>
<sequence>MPADVPGPPDPPAPGGEVPSSSPPPPHRLWTTGFVLMWAGQFLISMNFYLLMTVMALYAMERFGTDEALAGVATSAFIVGAVLARLLTGKYMELLGRRRVLHAALVLLALCAAAYLLDTGFRGLLVVRVLNGVGFGMATTVLPAAVQALIPAHRRGEGTGYFMLSTTLAAALGPLAGLSLSTAVGYGPLFVVCTAIALLGLAVGAVTRLPELSLSPEQRAGLRSFSVGQFVEVRALPVSALMLFVGVGYSAVLSFLNPFAVQAGLVGPAGAYFVAYAVTVLVSRPFAGRLQDRRGDNAVLHPALLLFVVALLLLAAADSPFLVLASGTVLGVGYGAVLSAAQAAAVRSAPLTRVGLSTSTYFLCMDLGVALGPVLMGTLVPALGYRGMYVAAAAVVALGLVYYAAVPGARSRRGRA</sequence>
<dbReference type="EMBL" id="BAAAOA010000015">
    <property type="protein sequence ID" value="GAA1756254.1"/>
    <property type="molecule type" value="Genomic_DNA"/>
</dbReference>
<proteinExistence type="predicted"/>
<evidence type="ECO:0000259" key="7">
    <source>
        <dbReference type="PROSITE" id="PS50850"/>
    </source>
</evidence>
<feature type="region of interest" description="Disordered" evidence="5">
    <location>
        <begin position="1"/>
        <end position="23"/>
    </location>
</feature>
<evidence type="ECO:0000313" key="8">
    <source>
        <dbReference type="EMBL" id="GAA1756254.1"/>
    </source>
</evidence>
<keyword evidence="4 6" id="KW-0472">Membrane</keyword>
<evidence type="ECO:0000256" key="5">
    <source>
        <dbReference type="SAM" id="MobiDB-lite"/>
    </source>
</evidence>
<name>A0ABP4WPW8_9MICC</name>
<accession>A0ABP4WPW8</accession>
<dbReference type="Proteomes" id="UP001501204">
    <property type="component" value="Unassembled WGS sequence"/>
</dbReference>
<reference evidence="9" key="1">
    <citation type="journal article" date="2019" name="Int. J. Syst. Evol. Microbiol.">
        <title>The Global Catalogue of Microorganisms (GCM) 10K type strain sequencing project: providing services to taxonomists for standard genome sequencing and annotation.</title>
        <authorList>
            <consortium name="The Broad Institute Genomics Platform"/>
            <consortium name="The Broad Institute Genome Sequencing Center for Infectious Disease"/>
            <person name="Wu L."/>
            <person name="Ma J."/>
        </authorList>
    </citation>
    <scope>NUCLEOTIDE SEQUENCE [LARGE SCALE GENOMIC DNA]</scope>
    <source>
        <strain evidence="9">JCM 14735</strain>
    </source>
</reference>
<evidence type="ECO:0000256" key="2">
    <source>
        <dbReference type="ARBA" id="ARBA00022692"/>
    </source>
</evidence>
<evidence type="ECO:0000256" key="3">
    <source>
        <dbReference type="ARBA" id="ARBA00022989"/>
    </source>
</evidence>
<evidence type="ECO:0000313" key="9">
    <source>
        <dbReference type="Proteomes" id="UP001501204"/>
    </source>
</evidence>
<dbReference type="PANTHER" id="PTHR23531:SF1">
    <property type="entry name" value="QUINOLENE RESISTANCE PROTEIN NORA"/>
    <property type="match status" value="1"/>
</dbReference>
<dbReference type="CDD" id="cd17489">
    <property type="entry name" value="MFS_YfcJ_like"/>
    <property type="match status" value="1"/>
</dbReference>
<evidence type="ECO:0000256" key="4">
    <source>
        <dbReference type="ARBA" id="ARBA00023136"/>
    </source>
</evidence>
<feature type="transmembrane region" description="Helical" evidence="6">
    <location>
        <begin position="269"/>
        <end position="287"/>
    </location>
</feature>
<feature type="domain" description="Major facilitator superfamily (MFS) profile" evidence="7">
    <location>
        <begin position="33"/>
        <end position="410"/>
    </location>
</feature>
<comment type="caution">
    <text evidence="8">The sequence shown here is derived from an EMBL/GenBank/DDBJ whole genome shotgun (WGS) entry which is preliminary data.</text>
</comment>
<evidence type="ECO:0000256" key="6">
    <source>
        <dbReference type="SAM" id="Phobius"/>
    </source>
</evidence>
<keyword evidence="9" id="KW-1185">Reference proteome</keyword>
<dbReference type="InterPro" id="IPR052714">
    <property type="entry name" value="MFS_Exporter"/>
</dbReference>
<keyword evidence="3 6" id="KW-1133">Transmembrane helix</keyword>
<feature type="transmembrane region" description="Helical" evidence="6">
    <location>
        <begin position="323"/>
        <end position="346"/>
    </location>
</feature>
<dbReference type="InterPro" id="IPR005829">
    <property type="entry name" value="Sugar_transporter_CS"/>
</dbReference>
<dbReference type="PROSITE" id="PS50850">
    <property type="entry name" value="MFS"/>
    <property type="match status" value="1"/>
</dbReference>
<dbReference type="PANTHER" id="PTHR23531">
    <property type="entry name" value="QUINOLENE RESISTANCE PROTEIN NORA"/>
    <property type="match status" value="1"/>
</dbReference>
<feature type="compositionally biased region" description="Pro residues" evidence="5">
    <location>
        <begin position="1"/>
        <end position="14"/>
    </location>
</feature>
<feature type="transmembrane region" description="Helical" evidence="6">
    <location>
        <begin position="186"/>
        <end position="209"/>
    </location>
</feature>
<dbReference type="InterPro" id="IPR036259">
    <property type="entry name" value="MFS_trans_sf"/>
</dbReference>
<feature type="transmembrane region" description="Helical" evidence="6">
    <location>
        <begin position="388"/>
        <end position="406"/>
    </location>
</feature>
<feature type="transmembrane region" description="Helical" evidence="6">
    <location>
        <begin position="68"/>
        <end position="88"/>
    </location>
</feature>
<feature type="transmembrane region" description="Helical" evidence="6">
    <location>
        <begin position="299"/>
        <end position="317"/>
    </location>
</feature>
<feature type="transmembrane region" description="Helical" evidence="6">
    <location>
        <begin position="161"/>
        <end position="180"/>
    </location>
</feature>
<dbReference type="SUPFAM" id="SSF103473">
    <property type="entry name" value="MFS general substrate transporter"/>
    <property type="match status" value="1"/>
</dbReference>
<dbReference type="PROSITE" id="PS00216">
    <property type="entry name" value="SUGAR_TRANSPORT_1"/>
    <property type="match status" value="1"/>
</dbReference>
<gene>
    <name evidence="8" type="ORF">GCM10009767_14530</name>
</gene>
<evidence type="ECO:0000256" key="1">
    <source>
        <dbReference type="ARBA" id="ARBA00004651"/>
    </source>
</evidence>